<feature type="domain" description="SHSP" evidence="3">
    <location>
        <begin position="34"/>
        <end position="149"/>
    </location>
</feature>
<dbReference type="InterPro" id="IPR008978">
    <property type="entry name" value="HSP20-like_chaperone"/>
</dbReference>
<dbReference type="PROSITE" id="PS01031">
    <property type="entry name" value="SHSP"/>
    <property type="match status" value="1"/>
</dbReference>
<name>A0A4D6Y9U3_9GAMM</name>
<evidence type="ECO:0000313" key="4">
    <source>
        <dbReference type="EMBL" id="QCI26517.1"/>
    </source>
</evidence>
<dbReference type="InterPro" id="IPR002068">
    <property type="entry name" value="A-crystallin/Hsp20_dom"/>
</dbReference>
<dbReference type="Pfam" id="PF00011">
    <property type="entry name" value="HSP20"/>
    <property type="match status" value="1"/>
</dbReference>
<evidence type="ECO:0000259" key="3">
    <source>
        <dbReference type="PROSITE" id="PS01031"/>
    </source>
</evidence>
<evidence type="ECO:0000313" key="5">
    <source>
        <dbReference type="Proteomes" id="UP000298636"/>
    </source>
</evidence>
<gene>
    <name evidence="4" type="ORF">D9V79_01850</name>
</gene>
<comment type="similarity">
    <text evidence="1 2">Belongs to the small heat shock protein (HSP20) family.</text>
</comment>
<dbReference type="AlphaFoldDB" id="A0A4D6Y9U3"/>
<evidence type="ECO:0000256" key="1">
    <source>
        <dbReference type="PROSITE-ProRule" id="PRU00285"/>
    </source>
</evidence>
<dbReference type="Gene3D" id="2.60.40.790">
    <property type="match status" value="1"/>
</dbReference>
<sequence length="149" mass="17302">MNNHSISFSPIITDNLFSDRFNQIDKIFSTLTGEKPITDLPGYDFIKFSDTRYQLVILVPGYQEKELDISIQNKQLTISGRKSSIQKEEQTKKVYLHKGIKNNHFTVNFNLNNPIKIISAILELGLLKINFEYEIPNEEQVKKINIQKK</sequence>
<dbReference type="PANTHER" id="PTHR47062">
    <property type="match status" value="1"/>
</dbReference>
<dbReference type="EMBL" id="CP032998">
    <property type="protein sequence ID" value="QCI26517.1"/>
    <property type="molecule type" value="Genomic_DNA"/>
</dbReference>
<dbReference type="PANTHER" id="PTHR47062:SF1">
    <property type="entry name" value="SMALL HEAT SHOCK PROTEIN IBPA"/>
    <property type="match status" value="1"/>
</dbReference>
<dbReference type="RefSeq" id="WP_158352118.1">
    <property type="nucleotide sequence ID" value="NZ_CP032998.1"/>
</dbReference>
<protein>
    <submittedName>
        <fullName evidence="4">Heat-shock protein</fullName>
    </submittedName>
</protein>
<evidence type="ECO:0000256" key="2">
    <source>
        <dbReference type="RuleBase" id="RU003616"/>
    </source>
</evidence>
<keyword evidence="5" id="KW-1185">Reference proteome</keyword>
<proteinExistence type="inferred from homology"/>
<organism evidence="4 5">
    <name type="scientific">Buchnera aphidicola</name>
    <name type="common">Stegophylla sp.</name>
    <dbReference type="NCBI Taxonomy" id="2315800"/>
    <lineage>
        <taxon>Bacteria</taxon>
        <taxon>Pseudomonadati</taxon>
        <taxon>Pseudomonadota</taxon>
        <taxon>Gammaproteobacteria</taxon>
        <taxon>Enterobacterales</taxon>
        <taxon>Erwiniaceae</taxon>
        <taxon>Buchnera</taxon>
    </lineage>
</organism>
<dbReference type="Proteomes" id="UP000298636">
    <property type="component" value="Chromosome"/>
</dbReference>
<dbReference type="SUPFAM" id="SSF49764">
    <property type="entry name" value="HSP20-like chaperones"/>
    <property type="match status" value="1"/>
</dbReference>
<accession>A0A4D6Y9U3</accession>
<dbReference type="OrthoDB" id="6462033at2"/>
<reference evidence="4 5" key="1">
    <citation type="submission" date="2018-10" db="EMBL/GenBank/DDBJ databases">
        <title>Comparative functional genomics of the obligate endosymbiont Buchnera aphidicola.</title>
        <authorList>
            <person name="Chong R.A."/>
        </authorList>
    </citation>
    <scope>NUCLEOTIDE SEQUENCE [LARGE SCALE GENOMIC DNA]</scope>
    <source>
        <strain evidence="4 5">Ssp</strain>
    </source>
</reference>